<keyword evidence="9" id="KW-1185">Reference proteome</keyword>
<protein>
    <recommendedName>
        <fullName evidence="7">FAD-binding domain-containing protein</fullName>
    </recommendedName>
</protein>
<dbReference type="Proteomes" id="UP001337655">
    <property type="component" value="Unassembled WGS sequence"/>
</dbReference>
<keyword evidence="2" id="KW-0285">Flavoprotein</keyword>
<dbReference type="PRINTS" id="PR00420">
    <property type="entry name" value="RNGMNOXGNASE"/>
</dbReference>
<evidence type="ECO:0000313" key="9">
    <source>
        <dbReference type="Proteomes" id="UP001337655"/>
    </source>
</evidence>
<evidence type="ECO:0000259" key="7">
    <source>
        <dbReference type="Pfam" id="PF01494"/>
    </source>
</evidence>
<organism evidence="8 9">
    <name type="scientific">Saxophila tyrrhenica</name>
    <dbReference type="NCBI Taxonomy" id="1690608"/>
    <lineage>
        <taxon>Eukaryota</taxon>
        <taxon>Fungi</taxon>
        <taxon>Dikarya</taxon>
        <taxon>Ascomycota</taxon>
        <taxon>Pezizomycotina</taxon>
        <taxon>Dothideomycetes</taxon>
        <taxon>Dothideomycetidae</taxon>
        <taxon>Mycosphaerellales</taxon>
        <taxon>Extremaceae</taxon>
        <taxon>Saxophila</taxon>
    </lineage>
</organism>
<feature type="region of interest" description="Disordered" evidence="6">
    <location>
        <begin position="429"/>
        <end position="459"/>
    </location>
</feature>
<reference evidence="8 9" key="1">
    <citation type="submission" date="2023-08" db="EMBL/GenBank/DDBJ databases">
        <title>Black Yeasts Isolated from many extreme environments.</title>
        <authorList>
            <person name="Coleine C."/>
            <person name="Stajich J.E."/>
            <person name="Selbmann L."/>
        </authorList>
    </citation>
    <scope>NUCLEOTIDE SEQUENCE [LARGE SCALE GENOMIC DNA]</scope>
    <source>
        <strain evidence="8 9">CCFEE 5935</strain>
    </source>
</reference>
<evidence type="ECO:0000313" key="8">
    <source>
        <dbReference type="EMBL" id="KAK5169747.1"/>
    </source>
</evidence>
<evidence type="ECO:0000256" key="1">
    <source>
        <dbReference type="ARBA" id="ARBA00007992"/>
    </source>
</evidence>
<dbReference type="InterPro" id="IPR002938">
    <property type="entry name" value="FAD-bd"/>
</dbReference>
<evidence type="ECO:0000256" key="6">
    <source>
        <dbReference type="SAM" id="MobiDB-lite"/>
    </source>
</evidence>
<accession>A0AAV9PCE0</accession>
<keyword evidence="5" id="KW-0503">Monooxygenase</keyword>
<evidence type="ECO:0000256" key="4">
    <source>
        <dbReference type="ARBA" id="ARBA00023002"/>
    </source>
</evidence>
<dbReference type="GO" id="GO:0071949">
    <property type="term" value="F:FAD binding"/>
    <property type="evidence" value="ECO:0007669"/>
    <property type="project" value="InterPro"/>
</dbReference>
<dbReference type="PANTHER" id="PTHR13789:SF309">
    <property type="entry name" value="PUTATIVE (AFU_ORTHOLOGUE AFUA_6G14510)-RELATED"/>
    <property type="match status" value="1"/>
</dbReference>
<feature type="domain" description="FAD-binding" evidence="7">
    <location>
        <begin position="10"/>
        <end position="350"/>
    </location>
</feature>
<evidence type="ECO:0000256" key="5">
    <source>
        <dbReference type="ARBA" id="ARBA00023033"/>
    </source>
</evidence>
<dbReference type="GO" id="GO:0004497">
    <property type="term" value="F:monooxygenase activity"/>
    <property type="evidence" value="ECO:0007669"/>
    <property type="project" value="UniProtKB-KW"/>
</dbReference>
<dbReference type="EMBL" id="JAVRRT010000008">
    <property type="protein sequence ID" value="KAK5169747.1"/>
    <property type="molecule type" value="Genomic_DNA"/>
</dbReference>
<gene>
    <name evidence="8" type="ORF">LTR77_005725</name>
</gene>
<feature type="compositionally biased region" description="Polar residues" evidence="6">
    <location>
        <begin position="449"/>
        <end position="459"/>
    </location>
</feature>
<keyword evidence="4" id="KW-0560">Oxidoreductase</keyword>
<dbReference type="InterPro" id="IPR036188">
    <property type="entry name" value="FAD/NAD-bd_sf"/>
</dbReference>
<dbReference type="InterPro" id="IPR050493">
    <property type="entry name" value="FAD-dep_Monooxygenase_BioMet"/>
</dbReference>
<comment type="similarity">
    <text evidence="1">Belongs to the paxM FAD-dependent monooxygenase family.</text>
</comment>
<sequence>MSTNARPFRIAVAGGGIGGLFTAISLHHHCTSNPTTRPIEISVYEQASQYKEIGAGVGLGINAARLVHKLGFGDQLNAIAGHRTGVWISFRRFDNSEEVVTVPVNDDTKVRQAPCARTDLLDLLKSVVEERGAAKLYTKKAVSGVEDQGETVKVRFADGTDTEVEMLVGCDGIHSTVRGQFVVDRPIFSGQIAYRGLVPIKDIKEWPFPSYSVCWVAKHRHYLVFPIRRNETLNIVAFVTKGKDSPDVKDVKESWASVCDKADVEKDFEGFDGHVRSLIDAMPQNPSKWSINDREPLDRWHYMGGKVVLLGDAAHAMLPHLGAGAGQSLEDGWVLGKALGDYLKTDKSSSCHFQSLESTAALYQAVRLPRAQKTQATSRAAGDTYEMQAPDMIDRSFEDCCDLIAERTRERMKWVWEEDLDAAYEKVRDEGVQAEQGPNGQKGEEKAQVMTNGTAVQAP</sequence>
<proteinExistence type="inferred from homology"/>
<evidence type="ECO:0000256" key="2">
    <source>
        <dbReference type="ARBA" id="ARBA00022630"/>
    </source>
</evidence>
<dbReference type="AlphaFoldDB" id="A0AAV9PCE0"/>
<comment type="caution">
    <text evidence="8">The sequence shown here is derived from an EMBL/GenBank/DDBJ whole genome shotgun (WGS) entry which is preliminary data.</text>
</comment>
<dbReference type="GeneID" id="89927066"/>
<dbReference type="Gene3D" id="3.50.50.60">
    <property type="entry name" value="FAD/NAD(P)-binding domain"/>
    <property type="match status" value="1"/>
</dbReference>
<dbReference type="Pfam" id="PF01494">
    <property type="entry name" value="FAD_binding_3"/>
    <property type="match status" value="1"/>
</dbReference>
<dbReference type="PANTHER" id="PTHR13789">
    <property type="entry name" value="MONOOXYGENASE"/>
    <property type="match status" value="1"/>
</dbReference>
<dbReference type="SUPFAM" id="SSF51905">
    <property type="entry name" value="FAD/NAD(P)-binding domain"/>
    <property type="match status" value="1"/>
</dbReference>
<name>A0AAV9PCE0_9PEZI</name>
<evidence type="ECO:0000256" key="3">
    <source>
        <dbReference type="ARBA" id="ARBA00022827"/>
    </source>
</evidence>
<dbReference type="RefSeq" id="XP_064659093.1">
    <property type="nucleotide sequence ID" value="XM_064802968.1"/>
</dbReference>
<keyword evidence="3" id="KW-0274">FAD</keyword>
<dbReference type="SUPFAM" id="SSF54373">
    <property type="entry name" value="FAD-linked reductases, C-terminal domain"/>
    <property type="match status" value="1"/>
</dbReference>